<dbReference type="InterPro" id="IPR057207">
    <property type="entry name" value="FBXL15_LRR"/>
</dbReference>
<evidence type="ECO:0000259" key="1">
    <source>
        <dbReference type="PROSITE" id="PS50181"/>
    </source>
</evidence>
<evidence type="ECO:0000313" key="3">
    <source>
        <dbReference type="Proteomes" id="UP000183365"/>
    </source>
</evidence>
<name>A0A1L0CL92_9ASCO</name>
<dbReference type="Gene3D" id="3.80.10.10">
    <property type="entry name" value="Ribonuclease Inhibitor"/>
    <property type="match status" value="3"/>
</dbReference>
<dbReference type="VEuPathDB" id="FungiDB:HGUI_01845"/>
<reference evidence="3" key="1">
    <citation type="submission" date="2016-11" db="EMBL/GenBank/DDBJ databases">
        <authorList>
            <person name="Guldener U."/>
        </authorList>
    </citation>
    <scope>NUCLEOTIDE SEQUENCE [LARGE SCALE GENOMIC DNA]</scope>
</reference>
<dbReference type="AlphaFoldDB" id="A0A1L0CL92"/>
<dbReference type="OrthoDB" id="3971656at2759"/>
<dbReference type="PROSITE" id="PS50181">
    <property type="entry name" value="FBOX"/>
    <property type="match status" value="1"/>
</dbReference>
<accession>A0A1L0CL92</accession>
<dbReference type="SUPFAM" id="SSF52047">
    <property type="entry name" value="RNI-like"/>
    <property type="match status" value="1"/>
</dbReference>
<organism evidence="2 3">
    <name type="scientific">Hanseniaspora guilliermondii</name>
    <dbReference type="NCBI Taxonomy" id="56406"/>
    <lineage>
        <taxon>Eukaryota</taxon>
        <taxon>Fungi</taxon>
        <taxon>Dikarya</taxon>
        <taxon>Ascomycota</taxon>
        <taxon>Saccharomycotina</taxon>
        <taxon>Saccharomycetes</taxon>
        <taxon>Saccharomycodales</taxon>
        <taxon>Saccharomycodaceae</taxon>
        <taxon>Hanseniaspora</taxon>
    </lineage>
</organism>
<dbReference type="SMART" id="SM00367">
    <property type="entry name" value="LRR_CC"/>
    <property type="match status" value="6"/>
</dbReference>
<dbReference type="Pfam" id="PF25372">
    <property type="entry name" value="DUF7885"/>
    <property type="match status" value="1"/>
</dbReference>
<dbReference type="Proteomes" id="UP000183365">
    <property type="component" value="Unassembled WGS sequence"/>
</dbReference>
<keyword evidence="3" id="KW-1185">Reference proteome</keyword>
<dbReference type="PANTHER" id="PTHR13318">
    <property type="entry name" value="PARTNER OF PAIRED, ISOFORM B-RELATED"/>
    <property type="match status" value="1"/>
</dbReference>
<dbReference type="InterPro" id="IPR006553">
    <property type="entry name" value="Leu-rich_rpt_Cys-con_subtyp"/>
</dbReference>
<dbReference type="PANTHER" id="PTHR13318:SF95">
    <property type="entry name" value="F-BOX PROTEIN YLR352W"/>
    <property type="match status" value="1"/>
</dbReference>
<protein>
    <recommendedName>
        <fullName evidence="1">F-box domain-containing protein</fullName>
    </recommendedName>
</protein>
<proteinExistence type="predicted"/>
<gene>
    <name evidence="2" type="ORF">HGUI_01845</name>
</gene>
<evidence type="ECO:0000313" key="2">
    <source>
        <dbReference type="EMBL" id="SGZ39645.1"/>
    </source>
</evidence>
<dbReference type="InterPro" id="IPR032675">
    <property type="entry name" value="LRR_dom_sf"/>
</dbReference>
<feature type="domain" description="F-box" evidence="1">
    <location>
        <begin position="351"/>
        <end position="397"/>
    </location>
</feature>
<dbReference type="InterPro" id="IPR001810">
    <property type="entry name" value="F-box_dom"/>
</dbReference>
<dbReference type="GO" id="GO:0019005">
    <property type="term" value="C:SCF ubiquitin ligase complex"/>
    <property type="evidence" value="ECO:0007669"/>
    <property type="project" value="TreeGrafter"/>
</dbReference>
<dbReference type="EMBL" id="FQNF01000027">
    <property type="protein sequence ID" value="SGZ39645.1"/>
    <property type="molecule type" value="Genomic_DNA"/>
</dbReference>
<sequence length="1171" mass="136722">MIRIEIYDNSHLNQLEAISKFVKEIYTSQALESNSHVKITSEEYNDFNEALYNLVDECFYGHTSVLSKAHDINDKTNKKDLFLFKYMKAHQFYDYNFRFNTVDSSWKEKFDLIYKILSTNLKKHSYYIVVLIYLINNNYLENLIIKKNIFFNDFFLDSPLVEILKLIFIVLQLKDDKNNLGELWSNFCYDIISKTLIHAPNFNVLKEDNIDFSFYTEVFIKKEVYLNKIFVQVITNEYLQFFSSIKSANNNVSSSKLYEAGREIIDTVDGKIMRKSFPQIIHTQVHFLNKYTYNWIIQSRHIEENILCPSVYTRVFQSRHINKLLMKFDDLTDDKTVQIALINTSNEIKQNQNIKLYPEHVLRRILAKLSNSELLKMITINKTFAKIICELIYYRPYISSKNKMRKFEASIFYSLAQSTIFPYHKLVKRLNFSFFNVTIEPGSLRVLGACSSVERLTMIRLNGITGKDISTFVKNLKKNILTSVDVTNTPLLNGDEVKAFIENCELSLQGLYMPNSQCSTELLNKLFETCRNLKRVRIMETSFLTNDNLITMSLNLHKIVELDISECQNINSYAVYKALSGMPNIRDFVANGCKNIDNSFIGNLYENKVFLKKLKNFSIGNLNPIFSLKDEDLYYLTVVAPNIKHLTLSKHSDITDIGMGYISNLRKSLTTLNIGHLSQISNIGIGYIIECSRLTYLDLSACDGISSEGFILLSNFKRLKRLGMVKCMKLDDYTLLKFLAKTHAQLERVHLSYCPQLTGFSILELLKRHTKLQHLSVSGIPAVQSLLPKLREYSRQAPYEFTSEQTISFAIFSGTKNVAHVKDVLTKQLVDRRFSDKFTEESSTANLFEAYLKYRNCEDFNYKSLLVHVLVPFFNTCFAYDFITNKYSADAIYQEEAAISSELDAIFNYVSTRAFFDSKKVFDFLSGNETTADIDYSLPITNLNCSLKDFKLLSHYLSKQIISREAEKVKHKQSLYRKSDLKKLFRENNDWIYYIMEYLECWQNNLFCYLSIRDQRSSFQQFKKIDVSMKHLKVLYRNLNMLKDNSLHYDFILYANQVSPIISSIASKFEQLTFITLIKEFITLENTIEKFELIDKLSIVEALTRDLRRAILDFRAAEFKKLSNQSSSIWYFSQLKEITKLSSTDYDRKILYDYRNDSNMIFPGFRLNNNN</sequence>
<dbReference type="GO" id="GO:0031146">
    <property type="term" value="P:SCF-dependent proteasomal ubiquitin-dependent protein catabolic process"/>
    <property type="evidence" value="ECO:0007669"/>
    <property type="project" value="TreeGrafter"/>
</dbReference>